<accession>A0A380U5E4</accession>
<evidence type="ECO:0000313" key="2">
    <source>
        <dbReference type="Proteomes" id="UP000254253"/>
    </source>
</evidence>
<dbReference type="RefSeq" id="WP_115590973.1">
    <property type="nucleotide sequence ID" value="NZ_UFRN01000002.1"/>
</dbReference>
<protein>
    <submittedName>
        <fullName evidence="1">Uncharacterized protein</fullName>
    </submittedName>
</protein>
<dbReference type="AlphaFoldDB" id="A0A380U5E4"/>
<keyword evidence="2" id="KW-1185">Reference proteome</keyword>
<organism evidence="1 2">
    <name type="scientific">Actinobacillus lignieresii</name>
    <dbReference type="NCBI Taxonomy" id="720"/>
    <lineage>
        <taxon>Bacteria</taxon>
        <taxon>Pseudomonadati</taxon>
        <taxon>Pseudomonadota</taxon>
        <taxon>Gammaproteobacteria</taxon>
        <taxon>Pasteurellales</taxon>
        <taxon>Pasteurellaceae</taxon>
        <taxon>Actinobacillus</taxon>
    </lineage>
</organism>
<dbReference type="EMBL" id="UFRN01000002">
    <property type="protein sequence ID" value="SUT95887.1"/>
    <property type="molecule type" value="Genomic_DNA"/>
</dbReference>
<name>A0A380U5E4_ACTLI</name>
<dbReference type="Proteomes" id="UP000254253">
    <property type="component" value="Unassembled WGS sequence"/>
</dbReference>
<gene>
    <name evidence="1" type="ORF">NCTC4191_02038</name>
</gene>
<proteinExistence type="predicted"/>
<sequence>MRNTNKLITDIREQTDKIDMLLAYANSLSSAISIDHSECLSADGEGGFTYSYDIADGLLALNDYLIEQIKQAHRQRDQQIYELIQAHQAQTEALNAYKLAESDRKAVEVAKDE</sequence>
<evidence type="ECO:0000313" key="1">
    <source>
        <dbReference type="EMBL" id="SUT95887.1"/>
    </source>
</evidence>
<reference evidence="1 2" key="1">
    <citation type="submission" date="2018-06" db="EMBL/GenBank/DDBJ databases">
        <authorList>
            <consortium name="Pathogen Informatics"/>
            <person name="Doyle S."/>
        </authorList>
    </citation>
    <scope>NUCLEOTIDE SEQUENCE [LARGE SCALE GENOMIC DNA]</scope>
    <source>
        <strain evidence="1 2">NCTC4191</strain>
    </source>
</reference>